<evidence type="ECO:0000313" key="1">
    <source>
        <dbReference type="Proteomes" id="UP000887579"/>
    </source>
</evidence>
<proteinExistence type="predicted"/>
<dbReference type="WBParaSite" id="ES5_v2.g7710.t1">
    <property type="protein sequence ID" value="ES5_v2.g7710.t1"/>
    <property type="gene ID" value="ES5_v2.g7710"/>
</dbReference>
<accession>A0AC34GSS7</accession>
<evidence type="ECO:0000313" key="2">
    <source>
        <dbReference type="WBParaSite" id="ES5_v2.g7710.t1"/>
    </source>
</evidence>
<name>A0AC34GSS7_9BILA</name>
<organism evidence="1 2">
    <name type="scientific">Panagrolaimus sp. ES5</name>
    <dbReference type="NCBI Taxonomy" id="591445"/>
    <lineage>
        <taxon>Eukaryota</taxon>
        <taxon>Metazoa</taxon>
        <taxon>Ecdysozoa</taxon>
        <taxon>Nematoda</taxon>
        <taxon>Chromadorea</taxon>
        <taxon>Rhabditida</taxon>
        <taxon>Tylenchina</taxon>
        <taxon>Panagrolaimomorpha</taxon>
        <taxon>Panagrolaimoidea</taxon>
        <taxon>Panagrolaimidae</taxon>
        <taxon>Panagrolaimus</taxon>
    </lineage>
</organism>
<protein>
    <submittedName>
        <fullName evidence="2">D-isomer specific 2-hydroxyacid dehydrogenase NAD-binding domain-containing protein</fullName>
    </submittedName>
</protein>
<dbReference type="Proteomes" id="UP000887579">
    <property type="component" value="Unplaced"/>
</dbReference>
<sequence length="848" mass="90912">MDSAQAAALFPLDQKFDFSALLKSAASTIASLNASTSLAGNLSAAAAASAGNGNDTPATSTSSGTIPPLPIPVSQLPPFSAMRPVYAPSGYGRQILIYDSRSYPGHRREFAYKTRFTNQSGLTTVYYRCMACRALRHRLQRILPKDKLPAVPCIAVKNDLLINDPDYPEASDHFCSPLTVQESNHRLKVTFERGYKRARMKMAAEEKNAAEQKAAAAASIISSITSDANTPTATCEITEQPLSIEQYFWMKNESSPQGSNGDDVAHSTSSGDDGHEVKPEPGLSSLLFDQRSTVTNTETTSTNSDVDMEDDQQQPHHHQGGKSRLDALIRLQDERENSTSPNENVFPIKSPLILNPLLSATSSSSTTTTPSSTFPPMSFFAPFMQNNPDLTSLMNLQSIVNNLTKNSSSEIAKALKKPKNIPGAHVNEIINKYIKSSWDLPENSGNSRSAAELTCTLILSLARHVPSAHSSMKEGKWARKDYMGEEVYGKTLAIIGLGRIGQEVASRMQAFGMKIIGFDPIVSADEAAKRNIALKQLDEIWPLADYITVHVPLIPQTKDLLNRESLKKCKAGVRIINVARGGIINESDLVEALDSGHVAGAAVDVFTEEPPTYRPLVDHPRVICTPHLGASTIQAQQRVAVEVAENIVNLNNGTGLFGALNAAALAAVLDDTKAQYVRTCTSLAQILASLKSDAKNITVEFPNTSNGLQKAMQAGTIVGLLQAKNIDGVNLINAEGYATKEGISVSCEAGSGNELTVIAGDYKVRGYPSPAGTIISAINGHKIPVPLLAAGILAISTSSNNSVSEQLRSKLSVEYGLIGGGRVALFSSELSADEISALHTQNFVVVHF</sequence>
<reference evidence="2" key="1">
    <citation type="submission" date="2022-11" db="UniProtKB">
        <authorList>
            <consortium name="WormBaseParasite"/>
        </authorList>
    </citation>
    <scope>IDENTIFICATION</scope>
</reference>